<dbReference type="InterPro" id="IPR026634">
    <property type="entry name" value="TPST-like"/>
</dbReference>
<evidence type="ECO:0000256" key="1">
    <source>
        <dbReference type="ARBA" id="ARBA00022679"/>
    </source>
</evidence>
<evidence type="ECO:0000313" key="3">
    <source>
        <dbReference type="Proteomes" id="UP001519328"/>
    </source>
</evidence>
<protein>
    <recommendedName>
        <fullName evidence="4">Sulfotransferase</fullName>
    </recommendedName>
</protein>
<dbReference type="RefSeq" id="WP_209482034.1">
    <property type="nucleotide sequence ID" value="NZ_JAGGKK010000024.1"/>
</dbReference>
<name>A0ABS4HI17_9BACI</name>
<evidence type="ECO:0008006" key="4">
    <source>
        <dbReference type="Google" id="ProtNLM"/>
    </source>
</evidence>
<organism evidence="2 3">
    <name type="scientific">Virgibacillus litoralis</name>
    <dbReference type="NCBI Taxonomy" id="578221"/>
    <lineage>
        <taxon>Bacteria</taxon>
        <taxon>Bacillati</taxon>
        <taxon>Bacillota</taxon>
        <taxon>Bacilli</taxon>
        <taxon>Bacillales</taxon>
        <taxon>Bacillaceae</taxon>
        <taxon>Virgibacillus</taxon>
    </lineage>
</organism>
<accession>A0ABS4HI17</accession>
<comment type="caution">
    <text evidence="2">The sequence shown here is derived from an EMBL/GenBank/DDBJ whole genome shotgun (WGS) entry which is preliminary data.</text>
</comment>
<proteinExistence type="predicted"/>
<dbReference type="SUPFAM" id="SSF52540">
    <property type="entry name" value="P-loop containing nucleoside triphosphate hydrolases"/>
    <property type="match status" value="1"/>
</dbReference>
<dbReference type="Gene3D" id="3.40.50.300">
    <property type="entry name" value="P-loop containing nucleotide triphosphate hydrolases"/>
    <property type="match status" value="1"/>
</dbReference>
<keyword evidence="3" id="KW-1185">Reference proteome</keyword>
<dbReference type="EMBL" id="JAGGKK010000024">
    <property type="protein sequence ID" value="MBP1950562.1"/>
    <property type="molecule type" value="Genomic_DNA"/>
</dbReference>
<dbReference type="Pfam" id="PF13469">
    <property type="entry name" value="Sulfotransfer_3"/>
    <property type="match status" value="1"/>
</dbReference>
<dbReference type="Proteomes" id="UP001519328">
    <property type="component" value="Unassembled WGS sequence"/>
</dbReference>
<dbReference type="PANTHER" id="PTHR12788">
    <property type="entry name" value="PROTEIN-TYROSINE SULFOTRANSFERASE 2"/>
    <property type="match status" value="1"/>
</dbReference>
<evidence type="ECO:0000313" key="2">
    <source>
        <dbReference type="EMBL" id="MBP1950562.1"/>
    </source>
</evidence>
<keyword evidence="1" id="KW-0808">Transferase</keyword>
<reference evidence="2 3" key="1">
    <citation type="submission" date="2021-03" db="EMBL/GenBank/DDBJ databases">
        <title>Genomic Encyclopedia of Type Strains, Phase IV (KMG-IV): sequencing the most valuable type-strain genomes for metagenomic binning, comparative biology and taxonomic classification.</title>
        <authorList>
            <person name="Goeker M."/>
        </authorList>
    </citation>
    <scope>NUCLEOTIDE SEQUENCE [LARGE SCALE GENOMIC DNA]</scope>
    <source>
        <strain evidence="2 3">DSM 21085</strain>
    </source>
</reference>
<sequence length="321" mass="37239">MKPVFLFSLPRSGSTLFQKLLMTHPKIGSVAEPWLLLPFAHTLKKKGTITQYSHSTSYYAFKDFVNNLGGEEVYYKELANFASKLYASVLVDNQTYFLDKTPRYYWIISDIAKMFPNAKFIFLFRHPLAIYSSVLKTWQNNRLITHANYADLNEGPNYLADGYKLLQNKSIMVNYEELISNQESEMRRVAEYLDLSYNDFSLESFKKQDLKGVMGDSLGIKQYQNVSSDSIQTWKETFNSKYRKRVVYKYVESLSSDYLSYTGFSKEELLAEIQTISAKYLGVKDALDFNTSKAWQLFKAKTQTTNARNLFLKGDEKNLYS</sequence>
<gene>
    <name evidence="2" type="ORF">J2Z82_003522</name>
</gene>
<dbReference type="InterPro" id="IPR027417">
    <property type="entry name" value="P-loop_NTPase"/>
</dbReference>
<dbReference type="PANTHER" id="PTHR12788:SF10">
    <property type="entry name" value="PROTEIN-TYROSINE SULFOTRANSFERASE"/>
    <property type="match status" value="1"/>
</dbReference>